<accession>A0A367KRD8</accession>
<reference evidence="1 2" key="1">
    <citation type="journal article" date="2018" name="G3 (Bethesda)">
        <title>Phylogenetic and Phylogenomic Definition of Rhizopus Species.</title>
        <authorList>
            <person name="Gryganskyi A.P."/>
            <person name="Golan J."/>
            <person name="Dolatabadi S."/>
            <person name="Mondo S."/>
            <person name="Robb S."/>
            <person name="Idnurm A."/>
            <person name="Muszewska A."/>
            <person name="Steczkiewicz K."/>
            <person name="Masonjones S."/>
            <person name="Liao H.L."/>
            <person name="Gajdeczka M.T."/>
            <person name="Anike F."/>
            <person name="Vuek A."/>
            <person name="Anishchenko I.M."/>
            <person name="Voigt K."/>
            <person name="de Hoog G.S."/>
            <person name="Smith M.E."/>
            <person name="Heitman J."/>
            <person name="Vilgalys R."/>
            <person name="Stajich J.E."/>
        </authorList>
    </citation>
    <scope>NUCLEOTIDE SEQUENCE [LARGE SCALE GENOMIC DNA]</scope>
    <source>
        <strain evidence="1 2">LSU 92-RS-03</strain>
    </source>
</reference>
<organism evidence="1 2">
    <name type="scientific">Rhizopus stolonifer</name>
    <name type="common">Rhizopus nigricans</name>
    <dbReference type="NCBI Taxonomy" id="4846"/>
    <lineage>
        <taxon>Eukaryota</taxon>
        <taxon>Fungi</taxon>
        <taxon>Fungi incertae sedis</taxon>
        <taxon>Mucoromycota</taxon>
        <taxon>Mucoromycotina</taxon>
        <taxon>Mucoromycetes</taxon>
        <taxon>Mucorales</taxon>
        <taxon>Mucorineae</taxon>
        <taxon>Rhizopodaceae</taxon>
        <taxon>Rhizopus</taxon>
    </lineage>
</organism>
<dbReference type="SUPFAM" id="SSF50370">
    <property type="entry name" value="Ricin B-like lectins"/>
    <property type="match status" value="1"/>
</dbReference>
<comment type="caution">
    <text evidence="1">The sequence shown here is derived from an EMBL/GenBank/DDBJ whole genome shotgun (WGS) entry which is preliminary data.</text>
</comment>
<proteinExistence type="predicted"/>
<protein>
    <recommendedName>
        <fullName evidence="3">Ricin B lectin domain-containing protein</fullName>
    </recommendedName>
</protein>
<dbReference type="STRING" id="4846.A0A367KRD8"/>
<dbReference type="InterPro" id="IPR035992">
    <property type="entry name" value="Ricin_B-like_lectins"/>
</dbReference>
<dbReference type="Gene3D" id="2.80.10.50">
    <property type="match status" value="1"/>
</dbReference>
<dbReference type="EMBL" id="PJQM01000581">
    <property type="protein sequence ID" value="RCI04768.1"/>
    <property type="molecule type" value="Genomic_DNA"/>
</dbReference>
<evidence type="ECO:0000313" key="2">
    <source>
        <dbReference type="Proteomes" id="UP000253551"/>
    </source>
</evidence>
<keyword evidence="2" id="KW-1185">Reference proteome</keyword>
<dbReference type="Proteomes" id="UP000253551">
    <property type="component" value="Unassembled WGS sequence"/>
</dbReference>
<evidence type="ECO:0008006" key="3">
    <source>
        <dbReference type="Google" id="ProtNLM"/>
    </source>
</evidence>
<dbReference type="AlphaFoldDB" id="A0A367KRD8"/>
<sequence>DLKVGQKLLQYGRKITMAHNQRWGIRDGYIYASADPRLVLDVEGGSDASGSQLITSIRKVEDNDYQQWELVPFEE</sequence>
<name>A0A367KRD8_RHIST</name>
<evidence type="ECO:0000313" key="1">
    <source>
        <dbReference type="EMBL" id="RCI04768.1"/>
    </source>
</evidence>
<gene>
    <name evidence="1" type="ORF">CU098_002478</name>
</gene>
<dbReference type="OrthoDB" id="9895617at2759"/>
<feature type="non-terminal residue" evidence="1">
    <location>
        <position position="1"/>
    </location>
</feature>